<accession>I9F1W3</accession>
<evidence type="ECO:0000313" key="1">
    <source>
        <dbReference type="EMBL" id="EIY26844.1"/>
    </source>
</evidence>
<dbReference type="AlphaFoldDB" id="I9F1W3"/>
<protein>
    <submittedName>
        <fullName evidence="1">Uncharacterized protein</fullName>
    </submittedName>
</protein>
<dbReference type="HOGENOM" id="CLU_204373_0_0_10"/>
<proteinExistence type="predicted"/>
<evidence type="ECO:0000313" key="2">
    <source>
        <dbReference type="Proteomes" id="UP000003741"/>
    </source>
</evidence>
<dbReference type="Proteomes" id="UP000003741">
    <property type="component" value="Unassembled WGS sequence"/>
</dbReference>
<sequence>MADKYGCEDLYVIPKYKVQVRIMLIWITIKSFVDADSDYAKNCANELQDKLNEKI</sequence>
<comment type="caution">
    <text evidence="1">The sequence shown here is derived from an EMBL/GenBank/DDBJ whole genome shotgun (WGS) entry which is preliminary data.</text>
</comment>
<reference evidence="1 2" key="1">
    <citation type="submission" date="2012-02" db="EMBL/GenBank/DDBJ databases">
        <title>The Genome Sequence of Bacteroides cellulosilyticus CL02T12C19.</title>
        <authorList>
            <consortium name="The Broad Institute Genome Sequencing Platform"/>
            <person name="Earl A."/>
            <person name="Ward D."/>
            <person name="Feldgarden M."/>
            <person name="Gevers D."/>
            <person name="Zitomersky N.L."/>
            <person name="Coyne M.J."/>
            <person name="Comstock L.E."/>
            <person name="Young S.K."/>
            <person name="Zeng Q."/>
            <person name="Gargeya S."/>
            <person name="Fitzgerald M."/>
            <person name="Haas B."/>
            <person name="Abouelleil A."/>
            <person name="Alvarado L."/>
            <person name="Arachchi H.M."/>
            <person name="Berlin A."/>
            <person name="Chapman S.B."/>
            <person name="Gearin G."/>
            <person name="Goldberg J."/>
            <person name="Griggs A."/>
            <person name="Gujja S."/>
            <person name="Hansen M."/>
            <person name="Heiman D."/>
            <person name="Howarth C."/>
            <person name="Larimer J."/>
            <person name="Lui A."/>
            <person name="MacDonald P.J.P."/>
            <person name="McCowen C."/>
            <person name="Montmayeur A."/>
            <person name="Murphy C."/>
            <person name="Neiman D."/>
            <person name="Pearson M."/>
            <person name="Priest M."/>
            <person name="Roberts A."/>
            <person name="Saif S."/>
            <person name="Shea T."/>
            <person name="Sisk P."/>
            <person name="Stolte C."/>
            <person name="Sykes S."/>
            <person name="Wortman J."/>
            <person name="Nusbaum C."/>
            <person name="Birren B."/>
        </authorList>
    </citation>
    <scope>NUCLEOTIDE SEQUENCE [LARGE SCALE GENOMIC DNA]</scope>
    <source>
        <strain evidence="1 2">CL02T12C19</strain>
    </source>
</reference>
<organism evidence="1 2">
    <name type="scientific">Bacteroides cellulosilyticus CL02T12C19</name>
    <dbReference type="NCBI Taxonomy" id="997874"/>
    <lineage>
        <taxon>Bacteria</taxon>
        <taxon>Pseudomonadati</taxon>
        <taxon>Bacteroidota</taxon>
        <taxon>Bacteroidia</taxon>
        <taxon>Bacteroidales</taxon>
        <taxon>Bacteroidaceae</taxon>
        <taxon>Bacteroides</taxon>
    </lineage>
</organism>
<dbReference type="EMBL" id="AGXG01000088">
    <property type="protein sequence ID" value="EIY26844.1"/>
    <property type="molecule type" value="Genomic_DNA"/>
</dbReference>
<gene>
    <name evidence="1" type="ORF">HMPREF1062_04037</name>
</gene>
<keyword evidence="2" id="KW-1185">Reference proteome</keyword>
<name>I9F1W3_9BACE</name>